<keyword evidence="2" id="KW-1185">Reference proteome</keyword>
<name>A0A2K2UCV3_9ACTN</name>
<sequence>MKVLKYKEWRETCIALHMMLQMMGKVKLETMPPQPEWRHVVLFAEPDGFTTGLVPAGKDGFEIQLDLADACVKTTTASDASAFSFSGVVSVADLYKLFKSMLADVGHPCEINPIPQEMFTATPFDEQHASIDFDVPCARRAFHQFLFARNALERFSAPYRGKRTHPALYWGTFDMTTTLFSGKPCPYRTDGSLVERAAFDEQFIEFGFWTGDESTNDPSFFVLAYPFLTDGSSDEVRPRQAFFDPEQTEYFLRLEDVLKADDPQETVVRFCQDAFRNIAKRQQWDDAAWLFKPLLT</sequence>
<gene>
    <name evidence="1" type="ORF">C2L71_04895</name>
</gene>
<comment type="caution">
    <text evidence="1">The sequence shown here is derived from an EMBL/GenBank/DDBJ whole genome shotgun (WGS) entry which is preliminary data.</text>
</comment>
<evidence type="ECO:0000313" key="1">
    <source>
        <dbReference type="EMBL" id="PNV68165.1"/>
    </source>
</evidence>
<proteinExistence type="predicted"/>
<accession>A0A2K2UCV3</accession>
<dbReference type="RefSeq" id="WP_103264644.1">
    <property type="nucleotide sequence ID" value="NZ_CABMLE010000003.1"/>
</dbReference>
<organism evidence="1 2">
    <name type="scientific">Enteroscipio rubneri</name>
    <dbReference type="NCBI Taxonomy" id="2070686"/>
    <lineage>
        <taxon>Bacteria</taxon>
        <taxon>Bacillati</taxon>
        <taxon>Actinomycetota</taxon>
        <taxon>Coriobacteriia</taxon>
        <taxon>Eggerthellales</taxon>
        <taxon>Eggerthellaceae</taxon>
        <taxon>Enteroscipio</taxon>
    </lineage>
</organism>
<dbReference type="Proteomes" id="UP000236197">
    <property type="component" value="Unassembled WGS sequence"/>
</dbReference>
<dbReference type="Pfam" id="PF19459">
    <property type="entry name" value="DUF5996"/>
    <property type="match status" value="1"/>
</dbReference>
<reference evidence="2" key="1">
    <citation type="submission" date="2018-01" db="EMBL/GenBank/DDBJ databases">
        <title>Rubneribacter badeniensis gen. nov., sp. nov., and Colonibacter rubneri, gen. nov., sp. nov., WGS of new members of the Eggerthellaceae.</title>
        <authorList>
            <person name="Danylec N."/>
            <person name="Stoll D.A."/>
            <person name="Doetsch A."/>
            <person name="Kulling S.E."/>
            <person name="Huch M."/>
        </authorList>
    </citation>
    <scope>NUCLEOTIDE SEQUENCE [LARGE SCALE GENOMIC DNA]</scope>
    <source>
        <strain evidence="2">ResAG-96</strain>
    </source>
</reference>
<dbReference type="OrthoDB" id="9800945at2"/>
<dbReference type="InterPro" id="IPR046038">
    <property type="entry name" value="DUF5996"/>
</dbReference>
<evidence type="ECO:0000313" key="2">
    <source>
        <dbReference type="Proteomes" id="UP000236197"/>
    </source>
</evidence>
<protein>
    <submittedName>
        <fullName evidence="1">Uncharacterized protein</fullName>
    </submittedName>
</protein>
<dbReference type="EMBL" id="PPEK01000003">
    <property type="protein sequence ID" value="PNV68165.1"/>
    <property type="molecule type" value="Genomic_DNA"/>
</dbReference>
<dbReference type="AlphaFoldDB" id="A0A2K2UCV3"/>